<dbReference type="Proteomes" id="UP000768567">
    <property type="component" value="Unassembled WGS sequence"/>
</dbReference>
<dbReference type="RefSeq" id="WP_193502557.1">
    <property type="nucleotide sequence ID" value="NZ_JADCKC010000003.1"/>
</dbReference>
<comment type="caution">
    <text evidence="1">The sequence shown here is derived from an EMBL/GenBank/DDBJ whole genome shotgun (WGS) entry which is preliminary data.</text>
</comment>
<proteinExistence type="predicted"/>
<keyword evidence="2" id="KW-1185">Reference proteome</keyword>
<reference evidence="1 2" key="1">
    <citation type="submission" date="2020-10" db="EMBL/GenBank/DDBJ databases">
        <title>ChiBAC.</title>
        <authorList>
            <person name="Zenner C."/>
            <person name="Hitch T.C.A."/>
            <person name="Clavel T."/>
        </authorList>
    </citation>
    <scope>NUCLEOTIDE SEQUENCE [LARGE SCALE GENOMIC DNA]</scope>
    <source>
        <strain evidence="1 2">DSM 109015</strain>
    </source>
</reference>
<evidence type="ECO:0000313" key="1">
    <source>
        <dbReference type="EMBL" id="MBE5038417.1"/>
    </source>
</evidence>
<name>A0ABR9R5J1_9FIRM</name>
<gene>
    <name evidence="1" type="ORF">INF35_11525</name>
</gene>
<evidence type="ECO:0000313" key="2">
    <source>
        <dbReference type="Proteomes" id="UP000768567"/>
    </source>
</evidence>
<protein>
    <submittedName>
        <fullName evidence="1">Uncharacterized protein</fullName>
    </submittedName>
</protein>
<dbReference type="EMBL" id="JADCKC010000003">
    <property type="protein sequence ID" value="MBE5038417.1"/>
    <property type="molecule type" value="Genomic_DNA"/>
</dbReference>
<sequence>MEKDFEQGFALIMEAATEYQFYEALLLHFAKKHPECTIQKLKDNDTYEDYYVVQGPFGKRIIRMNAVGTITQIHNSASWFNNKAALTKKGVPWTVFLCYDTDNYNADVTKFYKGDWKDFRQKLTARRAKQIIDLAANADIEDIFLQDLHGISSYLGLLEDITPADIPTGKKGSAKLKQLLIRLRNEGKTTVYYHKGERARALIEHLDLDKIIQSNIVPLYLLENIFLQ</sequence>
<organism evidence="1 2">
    <name type="scientific">Gemmiger gallinarum</name>
    <dbReference type="NCBI Taxonomy" id="2779354"/>
    <lineage>
        <taxon>Bacteria</taxon>
        <taxon>Bacillati</taxon>
        <taxon>Bacillota</taxon>
        <taxon>Clostridia</taxon>
        <taxon>Eubacteriales</taxon>
        <taxon>Gemmiger</taxon>
    </lineage>
</organism>
<accession>A0ABR9R5J1</accession>